<dbReference type="InterPro" id="IPR001811">
    <property type="entry name" value="Chemokine_IL8-like_dom"/>
</dbReference>
<sequence length="118" mass="13064">MTHKVDASASCPSVSPLQLIHVLLLLSVFLSMLVPSTFGYDEGDIEEYMELRCICVKTISGIHLSKIQSVEVIQPGPHCDKVQVIATLKDGRKFCLDPKVLTNKKMLQNMLRGHKSAV</sequence>
<dbReference type="OrthoDB" id="8872899at2759"/>
<keyword evidence="5" id="KW-1015">Disulfide bond</keyword>
<dbReference type="RefSeq" id="XP_012875606.1">
    <property type="nucleotide sequence ID" value="XM_013020152.1"/>
</dbReference>
<gene>
    <name evidence="10" type="primary">Ppbp</name>
</gene>
<keyword evidence="6" id="KW-0145">Chemotaxis</keyword>
<dbReference type="InterPro" id="IPR001089">
    <property type="entry name" value="Chemokine_CXC"/>
</dbReference>
<dbReference type="GeneID" id="105988520"/>
<evidence type="ECO:0000256" key="3">
    <source>
        <dbReference type="ARBA" id="ARBA00022514"/>
    </source>
</evidence>
<dbReference type="InterPro" id="IPR018048">
    <property type="entry name" value="Chemokine_CXC_CS"/>
</dbReference>
<dbReference type="SUPFAM" id="SSF54117">
    <property type="entry name" value="Interleukin 8-like chemokines"/>
    <property type="match status" value="1"/>
</dbReference>
<dbReference type="InterPro" id="IPR033899">
    <property type="entry name" value="CXC_Chemokine_domain"/>
</dbReference>
<feature type="domain" description="Chemokine interleukin-8-like" evidence="8">
    <location>
        <begin position="50"/>
        <end position="110"/>
    </location>
</feature>
<dbReference type="FunCoup" id="A0A1S3FGI3">
    <property type="interactions" value="536"/>
</dbReference>
<evidence type="ECO:0000256" key="7">
    <source>
        <dbReference type="SAM" id="Phobius"/>
    </source>
</evidence>
<keyword evidence="7" id="KW-0472">Membrane</keyword>
<organism evidence="9 10">
    <name type="scientific">Dipodomys ordii</name>
    <name type="common">Ord's kangaroo rat</name>
    <dbReference type="NCBI Taxonomy" id="10020"/>
    <lineage>
        <taxon>Eukaryota</taxon>
        <taxon>Metazoa</taxon>
        <taxon>Chordata</taxon>
        <taxon>Craniata</taxon>
        <taxon>Vertebrata</taxon>
        <taxon>Euteleostomi</taxon>
        <taxon>Mammalia</taxon>
        <taxon>Eutheria</taxon>
        <taxon>Euarchontoglires</taxon>
        <taxon>Glires</taxon>
        <taxon>Rodentia</taxon>
        <taxon>Castorimorpha</taxon>
        <taxon>Heteromyidae</taxon>
        <taxon>Dipodomyinae</taxon>
        <taxon>Dipodomys</taxon>
    </lineage>
</organism>
<dbReference type="KEGG" id="dord:105988520"/>
<evidence type="ECO:0000313" key="10">
    <source>
        <dbReference type="RefSeq" id="XP_012875606.1"/>
    </source>
</evidence>
<dbReference type="FunFam" id="2.40.50.40:FF:000004">
    <property type="entry name" value="C-X-C motif chemokine"/>
    <property type="match status" value="1"/>
</dbReference>
<dbReference type="GO" id="GO:0008009">
    <property type="term" value="F:chemokine activity"/>
    <property type="evidence" value="ECO:0007669"/>
    <property type="project" value="InterPro"/>
</dbReference>
<evidence type="ECO:0000259" key="8">
    <source>
        <dbReference type="SMART" id="SM00199"/>
    </source>
</evidence>
<accession>A0A1S3FGI3</accession>
<keyword evidence="7" id="KW-0812">Transmembrane</keyword>
<name>A0A1S3FGI3_DIPOR</name>
<evidence type="ECO:0000256" key="2">
    <source>
        <dbReference type="ARBA" id="ARBA00010665"/>
    </source>
</evidence>
<evidence type="ECO:0000256" key="6">
    <source>
        <dbReference type="RuleBase" id="RU361149"/>
    </source>
</evidence>
<evidence type="ECO:0000256" key="4">
    <source>
        <dbReference type="ARBA" id="ARBA00022525"/>
    </source>
</evidence>
<feature type="transmembrane region" description="Helical" evidence="7">
    <location>
        <begin position="20"/>
        <end position="40"/>
    </location>
</feature>
<dbReference type="CDD" id="cd00273">
    <property type="entry name" value="Chemokine_CXC"/>
    <property type="match status" value="1"/>
</dbReference>
<dbReference type="GO" id="GO:0005615">
    <property type="term" value="C:extracellular space"/>
    <property type="evidence" value="ECO:0007669"/>
    <property type="project" value="UniProtKB-UniRule"/>
</dbReference>
<comment type="similarity">
    <text evidence="2 6">Belongs to the intercrine alpha (chemokine CxC) family.</text>
</comment>
<dbReference type="InParanoid" id="A0A1S3FGI3"/>
<evidence type="ECO:0000313" key="9">
    <source>
        <dbReference type="Proteomes" id="UP000081671"/>
    </source>
</evidence>
<dbReference type="CTD" id="5473"/>
<dbReference type="PRINTS" id="PR00436">
    <property type="entry name" value="INTERLEUKIN8"/>
</dbReference>
<dbReference type="PRINTS" id="PR00437">
    <property type="entry name" value="SMALLCYTKCXC"/>
</dbReference>
<keyword evidence="4 6" id="KW-0964">Secreted</keyword>
<keyword evidence="7" id="KW-1133">Transmembrane helix</keyword>
<keyword evidence="9" id="KW-1185">Reference proteome</keyword>
<proteinExistence type="inferred from homology"/>
<dbReference type="GO" id="GO:0006952">
    <property type="term" value="P:defense response"/>
    <property type="evidence" value="ECO:0007669"/>
    <property type="project" value="InterPro"/>
</dbReference>
<dbReference type="Pfam" id="PF00048">
    <property type="entry name" value="IL8"/>
    <property type="match status" value="1"/>
</dbReference>
<keyword evidence="3 6" id="KW-0202">Cytokine</keyword>
<comment type="subcellular location">
    <subcellularLocation>
        <location evidence="1 6">Secreted</location>
    </subcellularLocation>
</comment>
<dbReference type="InterPro" id="IPR039809">
    <property type="entry name" value="Chemokine_b/g/d"/>
</dbReference>
<dbReference type="Proteomes" id="UP000081671">
    <property type="component" value="Unplaced"/>
</dbReference>
<dbReference type="PROSITE" id="PS00471">
    <property type="entry name" value="SMALL_CYTOKINES_CXC"/>
    <property type="match status" value="1"/>
</dbReference>
<dbReference type="SMART" id="SM00199">
    <property type="entry name" value="SCY"/>
    <property type="match status" value="1"/>
</dbReference>
<dbReference type="InterPro" id="IPR036048">
    <property type="entry name" value="Interleukin_8-like_sf"/>
</dbReference>
<reference evidence="10" key="1">
    <citation type="submission" date="2025-08" db="UniProtKB">
        <authorList>
            <consortium name="RefSeq"/>
        </authorList>
    </citation>
    <scope>IDENTIFICATION</scope>
    <source>
        <tissue evidence="10">Kidney</tissue>
    </source>
</reference>
<dbReference type="Gene3D" id="2.40.50.40">
    <property type="match status" value="1"/>
</dbReference>
<evidence type="ECO:0000256" key="5">
    <source>
        <dbReference type="ARBA" id="ARBA00023157"/>
    </source>
</evidence>
<dbReference type="PANTHER" id="PTHR12015:SF198">
    <property type="entry name" value="PLATELET BASIC PROTEIN"/>
    <property type="match status" value="1"/>
</dbReference>
<dbReference type="GO" id="GO:0006955">
    <property type="term" value="P:immune response"/>
    <property type="evidence" value="ECO:0007669"/>
    <property type="project" value="InterPro"/>
</dbReference>
<dbReference type="PANTHER" id="PTHR12015">
    <property type="entry name" value="SMALL INDUCIBLE CYTOKINE A"/>
    <property type="match status" value="1"/>
</dbReference>
<evidence type="ECO:0000256" key="1">
    <source>
        <dbReference type="ARBA" id="ARBA00004613"/>
    </source>
</evidence>
<dbReference type="AlphaFoldDB" id="A0A1S3FGI3"/>
<protein>
    <recommendedName>
        <fullName evidence="6">C-X-C motif chemokine</fullName>
    </recommendedName>
</protein>